<organism evidence="10 11">
    <name type="scientific">Dethiosulfatibacter aminovorans DSM 17477</name>
    <dbReference type="NCBI Taxonomy" id="1121476"/>
    <lineage>
        <taxon>Bacteria</taxon>
        <taxon>Bacillati</taxon>
        <taxon>Bacillota</taxon>
        <taxon>Tissierellia</taxon>
        <taxon>Dethiosulfatibacter</taxon>
    </lineage>
</organism>
<dbReference type="GO" id="GO:0071555">
    <property type="term" value="P:cell wall organization"/>
    <property type="evidence" value="ECO:0007669"/>
    <property type="project" value="UniProtKB-UniRule"/>
</dbReference>
<feature type="transmembrane region" description="Helical" evidence="8">
    <location>
        <begin position="465"/>
        <end position="486"/>
    </location>
</feature>
<dbReference type="PANTHER" id="PTHR47019:SF1">
    <property type="entry name" value="LIPID II FLIPPASE MURJ"/>
    <property type="match status" value="1"/>
</dbReference>
<evidence type="ECO:0000256" key="7">
    <source>
        <dbReference type="ARBA" id="ARBA00023136"/>
    </source>
</evidence>
<feature type="transmembrane region" description="Helical" evidence="8">
    <location>
        <begin position="399"/>
        <end position="419"/>
    </location>
</feature>
<feature type="transmembrane region" description="Helical" evidence="8">
    <location>
        <begin position="336"/>
        <end position="356"/>
    </location>
</feature>
<reference evidence="10 11" key="1">
    <citation type="submission" date="2016-11" db="EMBL/GenBank/DDBJ databases">
        <authorList>
            <person name="Jaros S."/>
            <person name="Januszkiewicz K."/>
            <person name="Wedrychowicz H."/>
        </authorList>
    </citation>
    <scope>NUCLEOTIDE SEQUENCE [LARGE SCALE GENOMIC DNA]</scope>
    <source>
        <strain evidence="10 11">DSM 17477</strain>
    </source>
</reference>
<evidence type="ECO:0000313" key="10">
    <source>
        <dbReference type="EMBL" id="SHJ33726.1"/>
    </source>
</evidence>
<dbReference type="Proteomes" id="UP000184052">
    <property type="component" value="Unassembled WGS sequence"/>
</dbReference>
<feature type="transmembrane region" description="Helical" evidence="8">
    <location>
        <begin position="155"/>
        <end position="173"/>
    </location>
</feature>
<feature type="transmembrane region" description="Helical" evidence="8">
    <location>
        <begin position="376"/>
        <end position="393"/>
    </location>
</feature>
<accession>A0A1M6IH80</accession>
<dbReference type="UniPathway" id="UPA00219"/>
<feature type="transmembrane region" description="Helical" evidence="8">
    <location>
        <begin position="221"/>
        <end position="241"/>
    </location>
</feature>
<dbReference type="PANTHER" id="PTHR47019">
    <property type="entry name" value="LIPID II FLIPPASE MURJ"/>
    <property type="match status" value="1"/>
</dbReference>
<comment type="subcellular location">
    <subcellularLocation>
        <location evidence="1 8">Cell membrane</location>
        <topology evidence="1 8">Multi-pass membrane protein</topology>
    </subcellularLocation>
</comment>
<comment type="pathway">
    <text evidence="8">Cell wall biogenesis; peptidoglycan biosynthesis.</text>
</comment>
<name>A0A1M6IH80_9FIRM</name>
<keyword evidence="4 8" id="KW-0133">Cell shape</keyword>
<dbReference type="CDD" id="cd13123">
    <property type="entry name" value="MATE_MurJ_like"/>
    <property type="match status" value="1"/>
</dbReference>
<feature type="transmembrane region" description="Helical" evidence="8">
    <location>
        <begin position="84"/>
        <end position="108"/>
    </location>
</feature>
<evidence type="ECO:0000256" key="4">
    <source>
        <dbReference type="ARBA" id="ARBA00022960"/>
    </source>
</evidence>
<feature type="transmembrane region" description="Helical" evidence="8">
    <location>
        <begin position="265"/>
        <end position="288"/>
    </location>
</feature>
<keyword evidence="11" id="KW-1185">Reference proteome</keyword>
<feature type="transmembrane region" description="Helical" evidence="8">
    <location>
        <begin position="43"/>
        <end position="64"/>
    </location>
</feature>
<keyword evidence="3 8" id="KW-0812">Transmembrane</keyword>
<evidence type="ECO:0000256" key="2">
    <source>
        <dbReference type="ARBA" id="ARBA00022475"/>
    </source>
</evidence>
<comment type="similarity">
    <text evidence="8 9">Belongs to the MurJ/MviN family.</text>
</comment>
<evidence type="ECO:0000256" key="5">
    <source>
        <dbReference type="ARBA" id="ARBA00022984"/>
    </source>
</evidence>
<protein>
    <recommendedName>
        <fullName evidence="8">Probable lipid II flippase MurJ</fullName>
    </recommendedName>
</protein>
<dbReference type="GO" id="GO:0009252">
    <property type="term" value="P:peptidoglycan biosynthetic process"/>
    <property type="evidence" value="ECO:0007669"/>
    <property type="project" value="UniProtKB-UniRule"/>
</dbReference>
<keyword evidence="8 9" id="KW-0813">Transport</keyword>
<feature type="transmembrane region" description="Helical" evidence="8">
    <location>
        <begin position="440"/>
        <end position="459"/>
    </location>
</feature>
<dbReference type="GO" id="GO:0005886">
    <property type="term" value="C:plasma membrane"/>
    <property type="evidence" value="ECO:0007669"/>
    <property type="project" value="UniProtKB-SubCell"/>
</dbReference>
<dbReference type="PRINTS" id="PR01806">
    <property type="entry name" value="VIRFACTRMVIN"/>
</dbReference>
<evidence type="ECO:0000313" key="11">
    <source>
        <dbReference type="Proteomes" id="UP000184052"/>
    </source>
</evidence>
<evidence type="ECO:0000256" key="8">
    <source>
        <dbReference type="HAMAP-Rule" id="MF_02078"/>
    </source>
</evidence>
<dbReference type="InterPro" id="IPR051050">
    <property type="entry name" value="Lipid_II_flippase_MurJ/MviN"/>
</dbReference>
<keyword evidence="5 8" id="KW-0573">Peptidoglycan synthesis</keyword>
<proteinExistence type="inferred from homology"/>
<keyword evidence="7 8" id="KW-0472">Membrane</keyword>
<dbReference type="GO" id="GO:0008360">
    <property type="term" value="P:regulation of cell shape"/>
    <property type="evidence" value="ECO:0007669"/>
    <property type="project" value="UniProtKB-UniRule"/>
</dbReference>
<dbReference type="HAMAP" id="MF_02078">
    <property type="entry name" value="MurJ_MviN"/>
    <property type="match status" value="1"/>
</dbReference>
<gene>
    <name evidence="8" type="primary">murJ</name>
    <name evidence="10" type="ORF">SAMN02745751_02322</name>
</gene>
<evidence type="ECO:0000256" key="9">
    <source>
        <dbReference type="PIRNR" id="PIRNR002869"/>
    </source>
</evidence>
<feature type="transmembrane region" description="Helical" evidence="8">
    <location>
        <begin position="128"/>
        <end position="148"/>
    </location>
</feature>
<dbReference type="EMBL" id="FQZL01000017">
    <property type="protein sequence ID" value="SHJ33726.1"/>
    <property type="molecule type" value="Genomic_DNA"/>
</dbReference>
<dbReference type="STRING" id="1121476.SAMN02745751_02322"/>
<keyword evidence="8 9" id="KW-0961">Cell wall biogenesis/degradation</keyword>
<evidence type="ECO:0000256" key="6">
    <source>
        <dbReference type="ARBA" id="ARBA00022989"/>
    </source>
</evidence>
<evidence type="ECO:0000256" key="1">
    <source>
        <dbReference type="ARBA" id="ARBA00004651"/>
    </source>
</evidence>
<dbReference type="Pfam" id="PF03023">
    <property type="entry name" value="MurJ"/>
    <property type="match status" value="1"/>
</dbReference>
<dbReference type="AlphaFoldDB" id="A0A1M6IH80"/>
<feature type="transmembrane region" description="Helical" evidence="8">
    <location>
        <begin position="179"/>
        <end position="200"/>
    </location>
</feature>
<comment type="function">
    <text evidence="8 9">Involved in peptidoglycan biosynthesis. Transports lipid-linked peptidoglycan precursors from the inner to the outer leaflet of the cytoplasmic membrane.</text>
</comment>
<keyword evidence="2 8" id="KW-1003">Cell membrane</keyword>
<dbReference type="NCBIfam" id="TIGR01695">
    <property type="entry name" value="murJ_mviN"/>
    <property type="match status" value="1"/>
</dbReference>
<dbReference type="GO" id="GO:0015648">
    <property type="term" value="F:lipid-linked peptidoglycan transporter activity"/>
    <property type="evidence" value="ECO:0007669"/>
    <property type="project" value="UniProtKB-UniRule"/>
</dbReference>
<dbReference type="PIRSF" id="PIRSF002869">
    <property type="entry name" value="MviN"/>
    <property type="match status" value="1"/>
</dbReference>
<dbReference type="RefSeq" id="WP_073049746.1">
    <property type="nucleotide sequence ID" value="NZ_FQZL01000017.1"/>
</dbReference>
<dbReference type="GO" id="GO:0034204">
    <property type="term" value="P:lipid translocation"/>
    <property type="evidence" value="ECO:0007669"/>
    <property type="project" value="TreeGrafter"/>
</dbReference>
<keyword evidence="6 8" id="KW-1133">Transmembrane helix</keyword>
<sequence length="515" mass="56934">MNRIAIYLMLITILSKVTGFARDIVVSYFYGVSSITDAYLISLTIPDTIFAFIGTGIATSFIPIYNSLIEEKDGIAANRFTSNVINLILIISTVITITVLVFTVPAIQLFASGFKGETLKLTAQFVRFSIFTVYFSGLIYVFTAFLQLKNNYLGPALRIIPYNVLIIISIILSSKTDTIVLAIGNIFAFAVQFIFLLKLVSKERYRHGFTIDLNDTYLREMLVLSIPVILGVSINQLNILVDKNIASRIMVGGISALSYSSRLNLFIQGIFVVPITTVMYPMISRMVVAKDEERLKKTIYSSINSVNLLLVPATFGAVLFSKQIVALLFGRGAFDSNAIVITASALAFYSLGMVAVGIRDVLSKSFYAMKDTKTPVINTTIGVSLNIILNILLSRYLGIGGLALATSISAFFTMGLMFMSLNKKLRVLGLKKMTIELMKILLASSAMGVVSKLFFYNFMSNEFNQSLSLVFSIVIGAITYFILVYLMKVEEVRSMVAAIGKRFNIADMIIKRVQK</sequence>
<feature type="transmembrane region" description="Helical" evidence="8">
    <location>
        <begin position="308"/>
        <end position="330"/>
    </location>
</feature>
<dbReference type="InterPro" id="IPR004268">
    <property type="entry name" value="MurJ"/>
</dbReference>
<evidence type="ECO:0000256" key="3">
    <source>
        <dbReference type="ARBA" id="ARBA00022692"/>
    </source>
</evidence>